<evidence type="ECO:0000313" key="4">
    <source>
        <dbReference type="Proteomes" id="UP000002281"/>
    </source>
</evidence>
<evidence type="ECO:0000256" key="1">
    <source>
        <dbReference type="SAM" id="MobiDB-lite"/>
    </source>
</evidence>
<dbReference type="InterPro" id="IPR016187">
    <property type="entry name" value="CTDL_fold"/>
</dbReference>
<dbReference type="Gene3D" id="3.10.100.10">
    <property type="entry name" value="Mannose-Binding Protein A, subunit A"/>
    <property type="match status" value="1"/>
</dbReference>
<feature type="compositionally biased region" description="Low complexity" evidence="1">
    <location>
        <begin position="262"/>
        <end position="290"/>
    </location>
</feature>
<keyword evidence="4" id="KW-1185">Reference proteome</keyword>
<evidence type="ECO:0000313" key="3">
    <source>
        <dbReference type="Ensembl" id="ENSECAP00000026065.2"/>
    </source>
</evidence>
<dbReference type="PaxDb" id="9796-ENSECAP00000026065"/>
<feature type="compositionally biased region" description="Low complexity" evidence="1">
    <location>
        <begin position="233"/>
        <end position="247"/>
    </location>
</feature>
<proteinExistence type="predicted"/>
<dbReference type="PANTHER" id="PTHR45784:SF5">
    <property type="entry name" value="C-TYPE LECTIN DOMAIN FAMILY 20 MEMBER A-RELATED"/>
    <property type="match status" value="1"/>
</dbReference>
<feature type="compositionally biased region" description="Polar residues" evidence="1">
    <location>
        <begin position="171"/>
        <end position="182"/>
    </location>
</feature>
<dbReference type="Ensembl" id="ENSECAT00000040979.3">
    <property type="protein sequence ID" value="ENSECAP00000026065.2"/>
    <property type="gene ID" value="ENSECAG00000030006.3"/>
</dbReference>
<dbReference type="InParanoid" id="A0A3Q2KRH4"/>
<reference evidence="3 4" key="1">
    <citation type="journal article" date="2009" name="Science">
        <title>Genome sequence, comparative analysis, and population genetics of the domestic horse.</title>
        <authorList>
            <consortium name="Broad Institute Genome Sequencing Platform"/>
            <consortium name="Broad Institute Whole Genome Assembly Team"/>
            <person name="Wade C.M."/>
            <person name="Giulotto E."/>
            <person name="Sigurdsson S."/>
            <person name="Zoli M."/>
            <person name="Gnerre S."/>
            <person name="Imsland F."/>
            <person name="Lear T.L."/>
            <person name="Adelson D.L."/>
            <person name="Bailey E."/>
            <person name="Bellone R.R."/>
            <person name="Bloecker H."/>
            <person name="Distl O."/>
            <person name="Edgar R.C."/>
            <person name="Garber M."/>
            <person name="Leeb T."/>
            <person name="Mauceli E."/>
            <person name="MacLeod J.N."/>
            <person name="Penedo M.C.T."/>
            <person name="Raison J.M."/>
            <person name="Sharpe T."/>
            <person name="Vogel J."/>
            <person name="Andersson L."/>
            <person name="Antczak D.F."/>
            <person name="Biagi T."/>
            <person name="Binns M.M."/>
            <person name="Chowdhary B.P."/>
            <person name="Coleman S.J."/>
            <person name="Della Valle G."/>
            <person name="Fryc S."/>
            <person name="Guerin G."/>
            <person name="Hasegawa T."/>
            <person name="Hill E.W."/>
            <person name="Jurka J."/>
            <person name="Kiialainen A."/>
            <person name="Lindgren G."/>
            <person name="Liu J."/>
            <person name="Magnani E."/>
            <person name="Mickelson J.R."/>
            <person name="Murray J."/>
            <person name="Nergadze S.G."/>
            <person name="Onofrio R."/>
            <person name="Pedroni S."/>
            <person name="Piras M.F."/>
            <person name="Raudsepp T."/>
            <person name="Rocchi M."/>
            <person name="Roeed K.H."/>
            <person name="Ryder O.A."/>
            <person name="Searle S."/>
            <person name="Skow L."/>
            <person name="Swinburne J.E."/>
            <person name="Syvaenen A.C."/>
            <person name="Tozaki T."/>
            <person name="Valberg S.J."/>
            <person name="Vaudin M."/>
            <person name="White J.R."/>
            <person name="Zody M.C."/>
            <person name="Lander E.S."/>
            <person name="Lindblad-Toh K."/>
        </authorList>
    </citation>
    <scope>NUCLEOTIDE SEQUENCE [LARGE SCALE GENOMIC DNA]</scope>
    <source>
        <strain evidence="3 4">Thoroughbred</strain>
    </source>
</reference>
<reference evidence="3" key="3">
    <citation type="submission" date="2025-09" db="UniProtKB">
        <authorList>
            <consortium name="Ensembl"/>
        </authorList>
    </citation>
    <scope>IDENTIFICATION</scope>
    <source>
        <strain evidence="3">Thoroughbred</strain>
    </source>
</reference>
<accession>A0A3Q2KRH4</accession>
<dbReference type="Proteomes" id="UP000002281">
    <property type="component" value="Chromosome 5"/>
</dbReference>
<gene>
    <name evidence="3" type="primary">CLEC20A</name>
</gene>
<dbReference type="PANTHER" id="PTHR45784">
    <property type="entry name" value="C-TYPE LECTIN DOMAIN FAMILY 20 MEMBER A-RELATED"/>
    <property type="match status" value="1"/>
</dbReference>
<dbReference type="SUPFAM" id="SSF56436">
    <property type="entry name" value="C-type lectin-like"/>
    <property type="match status" value="1"/>
</dbReference>
<organism evidence="3 4">
    <name type="scientific">Equus caballus</name>
    <name type="common">Horse</name>
    <dbReference type="NCBI Taxonomy" id="9796"/>
    <lineage>
        <taxon>Eukaryota</taxon>
        <taxon>Metazoa</taxon>
        <taxon>Chordata</taxon>
        <taxon>Craniata</taxon>
        <taxon>Vertebrata</taxon>
        <taxon>Euteleostomi</taxon>
        <taxon>Mammalia</taxon>
        <taxon>Eutheria</taxon>
        <taxon>Laurasiatheria</taxon>
        <taxon>Perissodactyla</taxon>
        <taxon>Equidae</taxon>
        <taxon>Equus</taxon>
    </lineage>
</organism>
<dbReference type="GeneTree" id="ENSGT00390000009002"/>
<feature type="region of interest" description="Disordered" evidence="1">
    <location>
        <begin position="171"/>
        <end position="387"/>
    </location>
</feature>
<protein>
    <submittedName>
        <fullName evidence="3">C-type lectin domain containing 20A</fullName>
    </submittedName>
</protein>
<sequence>MPASAGGGEPVLRSMLAWALLLSLRAAAVIQIGGQTFTRFDRGMTWLAALQYCRSHQTDLADLQTVIDEADREALKSITSDTEAWIGLYFNAASRSLSWSSDLGASIPHWLQVPEFWPGLCAGLRIFARYAPRVSSDVCSALKPFICFYNASSGHRELAALPQLFYAPSSDVTAGTTPSPRTGSGPGTRAPRASASAGHGEGPQGPPGIGPSATSGPAPPGRVSGPQDVSGTALASASSPAAVPASPEHLVTEGRPVSSREATAGPSPGSTGGASSTPGQAAPPGSATPSWCRGSGTQGSVLGTEGSPWGPSGPGSPTAPQRSTARPEWATPSQAASPESPGSRPGPQTANGTDMRDAATATQAQHLSSSNNPDSKEKTPASESGQLFGILKADFTIPAQMDPEDMKDKFLSEIQEVLKLMLGREKFRLKWISFEVNKK</sequence>
<dbReference type="AlphaFoldDB" id="A0A3Q2KRH4"/>
<dbReference type="PROSITE" id="PS50041">
    <property type="entry name" value="C_TYPE_LECTIN_2"/>
    <property type="match status" value="1"/>
</dbReference>
<reference evidence="3" key="2">
    <citation type="submission" date="2025-08" db="UniProtKB">
        <authorList>
            <consortium name="Ensembl"/>
        </authorList>
    </citation>
    <scope>IDENTIFICATION</scope>
    <source>
        <strain evidence="3">Thoroughbred</strain>
    </source>
</reference>
<dbReference type="InterPro" id="IPR001304">
    <property type="entry name" value="C-type_lectin-like"/>
</dbReference>
<dbReference type="InterPro" id="IPR016186">
    <property type="entry name" value="C-type_lectin-like/link_sf"/>
</dbReference>
<feature type="domain" description="C-type lectin" evidence="2">
    <location>
        <begin position="32"/>
        <end position="148"/>
    </location>
</feature>
<dbReference type="Bgee" id="ENSECAG00000030006">
    <property type="expression patterns" value="Expressed in articular cartilage of joint and 11 other cell types or tissues"/>
</dbReference>
<dbReference type="Pfam" id="PF00059">
    <property type="entry name" value="Lectin_C"/>
    <property type="match status" value="1"/>
</dbReference>
<evidence type="ECO:0000259" key="2">
    <source>
        <dbReference type="PROSITE" id="PS50041"/>
    </source>
</evidence>
<feature type="compositionally biased region" description="Polar residues" evidence="1">
    <location>
        <begin position="360"/>
        <end position="373"/>
    </location>
</feature>
<name>A0A3Q2KRH4_HORSE</name>